<dbReference type="PANTHER" id="PTHR10374">
    <property type="entry name" value="LACTOYLGLUTATHIONE LYASE GLYOXALASE I"/>
    <property type="match status" value="1"/>
</dbReference>
<keyword evidence="6 9" id="KW-0456">Lyase</keyword>
<evidence type="ECO:0000313" key="11">
    <source>
        <dbReference type="EMBL" id="PFX25457.1"/>
    </source>
</evidence>
<evidence type="ECO:0000256" key="8">
    <source>
        <dbReference type="PIRSR" id="PIRSR604361-3"/>
    </source>
</evidence>
<comment type="caution">
    <text evidence="11">The sequence shown here is derived from an EMBL/GenBank/DDBJ whole genome shotgun (WGS) entry which is preliminary data.</text>
</comment>
<dbReference type="GO" id="GO:0046872">
    <property type="term" value="F:metal ion binding"/>
    <property type="evidence" value="ECO:0007669"/>
    <property type="project" value="UniProtKB-UniRule"/>
</dbReference>
<evidence type="ECO:0000313" key="12">
    <source>
        <dbReference type="Proteomes" id="UP000225706"/>
    </source>
</evidence>
<dbReference type="Pfam" id="PF00903">
    <property type="entry name" value="Glyoxalase"/>
    <property type="match status" value="1"/>
</dbReference>
<keyword evidence="4 8" id="KW-0479">Metal-binding</keyword>
<feature type="domain" description="VOC" evidence="10">
    <location>
        <begin position="23"/>
        <end position="169"/>
    </location>
</feature>
<dbReference type="GO" id="GO:0004462">
    <property type="term" value="F:lactoylglutathione lyase activity"/>
    <property type="evidence" value="ECO:0007669"/>
    <property type="project" value="UniProtKB-UniRule"/>
</dbReference>
<accession>A0A2B4SA44</accession>
<evidence type="ECO:0000259" key="10">
    <source>
        <dbReference type="PROSITE" id="PS51819"/>
    </source>
</evidence>
<comment type="function">
    <text evidence="9">Catalyzes the conversion of hemimercaptal, formed from methylglyoxal and glutathione, to S-lactoylglutathione.</text>
</comment>
<evidence type="ECO:0000256" key="1">
    <source>
        <dbReference type="ARBA" id="ARBA00005008"/>
    </source>
</evidence>
<dbReference type="InterPro" id="IPR004361">
    <property type="entry name" value="Glyoxalase_1"/>
</dbReference>
<evidence type="ECO:0000256" key="2">
    <source>
        <dbReference type="ARBA" id="ARBA00010363"/>
    </source>
</evidence>
<evidence type="ECO:0000256" key="7">
    <source>
        <dbReference type="PIRSR" id="PIRSR604361-1"/>
    </source>
</evidence>
<evidence type="ECO:0000256" key="3">
    <source>
        <dbReference type="ARBA" id="ARBA00012081"/>
    </source>
</evidence>
<dbReference type="InterPro" id="IPR004360">
    <property type="entry name" value="Glyas_Fos-R_dOase_dom"/>
</dbReference>
<organism evidence="11 12">
    <name type="scientific">Stylophora pistillata</name>
    <name type="common">Smooth cauliflower coral</name>
    <dbReference type="NCBI Taxonomy" id="50429"/>
    <lineage>
        <taxon>Eukaryota</taxon>
        <taxon>Metazoa</taxon>
        <taxon>Cnidaria</taxon>
        <taxon>Anthozoa</taxon>
        <taxon>Hexacorallia</taxon>
        <taxon>Scleractinia</taxon>
        <taxon>Astrocoeniina</taxon>
        <taxon>Pocilloporidae</taxon>
        <taxon>Stylophora</taxon>
    </lineage>
</organism>
<dbReference type="InterPro" id="IPR029068">
    <property type="entry name" value="Glyas_Bleomycin-R_OHBP_Dase"/>
</dbReference>
<comment type="cofactor">
    <cofactor evidence="8">
        <name>Zn(2+)</name>
        <dbReference type="ChEBI" id="CHEBI:29105"/>
    </cofactor>
    <text evidence="8">Binds 1 zinc ion per subunit. In the homodimer, two zinc ions are bound between subunits.</text>
</comment>
<feature type="binding site" evidence="8">
    <location>
        <position position="92"/>
    </location>
    <ligand>
        <name>Zn(2+)</name>
        <dbReference type="ChEBI" id="CHEBI:29105"/>
        <note>ligand shared between dimeric partners</note>
    </ligand>
</feature>
<feature type="active site" description="Proton donor/acceptor" evidence="7">
    <location>
        <position position="165"/>
    </location>
</feature>
<comment type="pathway">
    <text evidence="1 9">Secondary metabolite metabolism; methylglyoxal degradation; (R)-lactate from methylglyoxal: step 1/2.</text>
</comment>
<dbReference type="Gene3D" id="3.10.180.10">
    <property type="entry name" value="2,3-Dihydroxybiphenyl 1,2-Dioxygenase, domain 1"/>
    <property type="match status" value="1"/>
</dbReference>
<proteinExistence type="inferred from homology"/>
<evidence type="ECO:0000256" key="4">
    <source>
        <dbReference type="ARBA" id="ARBA00022723"/>
    </source>
</evidence>
<feature type="binding site" evidence="8">
    <location>
        <position position="165"/>
    </location>
    <ligand>
        <name>Zn(2+)</name>
        <dbReference type="ChEBI" id="CHEBI:29105"/>
        <note>ligand shared between dimeric partners</note>
    </ligand>
</feature>
<dbReference type="PROSITE" id="PS00934">
    <property type="entry name" value="GLYOXALASE_I_1"/>
    <property type="match status" value="1"/>
</dbReference>
<keyword evidence="5 8" id="KW-0862">Zinc</keyword>
<dbReference type="STRING" id="50429.A0A2B4SA44"/>
<dbReference type="SUPFAM" id="SSF54593">
    <property type="entry name" value="Glyoxalase/Bleomycin resistance protein/Dihydroxybiphenyl dioxygenase"/>
    <property type="match status" value="1"/>
</dbReference>
<reference evidence="12" key="1">
    <citation type="journal article" date="2017" name="bioRxiv">
        <title>Comparative analysis of the genomes of Stylophora pistillata and Acropora digitifera provides evidence for extensive differences between species of corals.</title>
        <authorList>
            <person name="Voolstra C.R."/>
            <person name="Li Y."/>
            <person name="Liew Y.J."/>
            <person name="Baumgarten S."/>
            <person name="Zoccola D."/>
            <person name="Flot J.-F."/>
            <person name="Tambutte S."/>
            <person name="Allemand D."/>
            <person name="Aranda M."/>
        </authorList>
    </citation>
    <scope>NUCLEOTIDE SEQUENCE [LARGE SCALE GENOMIC DNA]</scope>
</reference>
<dbReference type="EC" id="4.4.1.5" evidence="3 9"/>
<dbReference type="UniPathway" id="UPA00619">
    <property type="reaction ID" value="UER00675"/>
</dbReference>
<dbReference type="PROSITE" id="PS00935">
    <property type="entry name" value="GLYOXALASE_I_2"/>
    <property type="match status" value="1"/>
</dbReference>
<comment type="similarity">
    <text evidence="2 9">Belongs to the glyoxalase I family.</text>
</comment>
<sequence length="181" mass="20489">MALSEKDISSSITEPDANTKGFTFQQTMIRVKDPKVSLDFYTRVMGMRLLQKYHFPEMKFSLYFLGFEEASVIPSDADEKTKWLCAQKATLELTHNWGTENDPDCKYHNGNSEPKGFGHIGFTVPDVDKACDRFQKLGVKFVKKPNDGKMKGIAFVEDPDGYWIEILNGENLLSVTKAFAS</sequence>
<evidence type="ECO:0000256" key="5">
    <source>
        <dbReference type="ARBA" id="ARBA00022833"/>
    </source>
</evidence>
<evidence type="ECO:0000256" key="9">
    <source>
        <dbReference type="RuleBase" id="RU361179"/>
    </source>
</evidence>
<dbReference type="InterPro" id="IPR018146">
    <property type="entry name" value="Glyoxalase_1_CS"/>
</dbReference>
<dbReference type="PANTHER" id="PTHR10374:SF30">
    <property type="entry name" value="LACTOYLGLUTATHIONE LYASE"/>
    <property type="match status" value="1"/>
</dbReference>
<evidence type="ECO:0000256" key="6">
    <source>
        <dbReference type="ARBA" id="ARBA00023239"/>
    </source>
</evidence>
<keyword evidence="12" id="KW-1185">Reference proteome</keyword>
<dbReference type="InterPro" id="IPR037523">
    <property type="entry name" value="VOC_core"/>
</dbReference>
<dbReference type="CDD" id="cd07233">
    <property type="entry name" value="GlxI_Zn"/>
    <property type="match status" value="1"/>
</dbReference>
<dbReference type="NCBIfam" id="TIGR00068">
    <property type="entry name" value="glyox_I"/>
    <property type="match status" value="1"/>
</dbReference>
<dbReference type="EMBL" id="LSMT01000151">
    <property type="protein sequence ID" value="PFX25457.1"/>
    <property type="molecule type" value="Genomic_DNA"/>
</dbReference>
<gene>
    <name evidence="11" type="primary">Glo1</name>
    <name evidence="11" type="ORF">AWC38_SpisGene9929</name>
</gene>
<name>A0A2B4SA44_STYPI</name>
<feature type="binding site" evidence="8">
    <location>
        <position position="26"/>
    </location>
    <ligand>
        <name>Zn(2+)</name>
        <dbReference type="ChEBI" id="CHEBI:29105"/>
        <note>ligand shared between dimeric partners</note>
    </ligand>
</feature>
<feature type="binding site" evidence="8">
    <location>
        <position position="119"/>
    </location>
    <ligand>
        <name>Zn(2+)</name>
        <dbReference type="ChEBI" id="CHEBI:29105"/>
        <note>ligand shared between dimeric partners</note>
    </ligand>
</feature>
<dbReference type="OrthoDB" id="16820at2759"/>
<dbReference type="PROSITE" id="PS51819">
    <property type="entry name" value="VOC"/>
    <property type="match status" value="1"/>
</dbReference>
<comment type="catalytic activity">
    <reaction evidence="9">
        <text>(R)-S-lactoylglutathione = methylglyoxal + glutathione</text>
        <dbReference type="Rhea" id="RHEA:19069"/>
        <dbReference type="ChEBI" id="CHEBI:17158"/>
        <dbReference type="ChEBI" id="CHEBI:57474"/>
        <dbReference type="ChEBI" id="CHEBI:57925"/>
        <dbReference type="EC" id="4.4.1.5"/>
    </reaction>
</comment>
<dbReference type="Proteomes" id="UP000225706">
    <property type="component" value="Unassembled WGS sequence"/>
</dbReference>
<protein>
    <recommendedName>
        <fullName evidence="3 9">Lactoylglutathione lyase</fullName>
        <ecNumber evidence="3 9">4.4.1.5</ecNumber>
    </recommendedName>
    <alternativeName>
        <fullName evidence="9">Glyoxalase I</fullName>
    </alternativeName>
</protein>
<dbReference type="AlphaFoldDB" id="A0A2B4SA44"/>